<proteinExistence type="predicted"/>
<sequence>MNKRRVFLALGVLAAIAVVSVAGWRLWRSREAVPVTSTVDSTQAGVRAVTLWFADDSGDSLVSETREMLEAEDLHGRVSALVAALGQGPSRRGIAALPPGTTVLHAYLDDTGLLTLDLSRAFQQGFRGGTRAEELAVGSLVRTLGANVPEAHRVLVVCNGAPLPSLAGHVPLDQPLDLQDWP</sequence>
<comment type="caution">
    <text evidence="2">The sequence shown here is derived from an EMBL/GenBank/DDBJ whole genome shotgun (WGS) entry which is preliminary data.</text>
</comment>
<gene>
    <name evidence="2" type="ORF">HZA61_15920</name>
</gene>
<evidence type="ECO:0000313" key="3">
    <source>
        <dbReference type="Proteomes" id="UP000696931"/>
    </source>
</evidence>
<dbReference type="SMART" id="SM00909">
    <property type="entry name" value="Germane"/>
    <property type="match status" value="1"/>
</dbReference>
<accession>A0A933SFW6</accession>
<dbReference type="Pfam" id="PF10646">
    <property type="entry name" value="Germane"/>
    <property type="match status" value="1"/>
</dbReference>
<reference evidence="2" key="1">
    <citation type="submission" date="2020-07" db="EMBL/GenBank/DDBJ databases">
        <title>Huge and variable diversity of episymbiotic CPR bacteria and DPANN archaea in groundwater ecosystems.</title>
        <authorList>
            <person name="He C.Y."/>
            <person name="Keren R."/>
            <person name="Whittaker M."/>
            <person name="Farag I.F."/>
            <person name="Doudna J."/>
            <person name="Cate J.H.D."/>
            <person name="Banfield J.F."/>
        </authorList>
    </citation>
    <scope>NUCLEOTIDE SEQUENCE</scope>
    <source>
        <strain evidence="2">NC_groundwater_1813_Pr3_B-0.1um_71_17</strain>
    </source>
</reference>
<dbReference type="EMBL" id="JACRIW010000113">
    <property type="protein sequence ID" value="MBI5170973.1"/>
    <property type="molecule type" value="Genomic_DNA"/>
</dbReference>
<dbReference type="InterPro" id="IPR019606">
    <property type="entry name" value="GerMN"/>
</dbReference>
<protein>
    <submittedName>
        <fullName evidence="2">GerMN domain-containing protein</fullName>
    </submittedName>
</protein>
<feature type="domain" description="GerMN" evidence="1">
    <location>
        <begin position="78"/>
        <end position="167"/>
    </location>
</feature>
<organism evidence="2 3">
    <name type="scientific">Eiseniibacteriota bacterium</name>
    <dbReference type="NCBI Taxonomy" id="2212470"/>
    <lineage>
        <taxon>Bacteria</taxon>
        <taxon>Candidatus Eiseniibacteriota</taxon>
    </lineage>
</organism>
<evidence type="ECO:0000313" key="2">
    <source>
        <dbReference type="EMBL" id="MBI5170973.1"/>
    </source>
</evidence>
<dbReference type="Proteomes" id="UP000696931">
    <property type="component" value="Unassembled WGS sequence"/>
</dbReference>
<evidence type="ECO:0000259" key="1">
    <source>
        <dbReference type="SMART" id="SM00909"/>
    </source>
</evidence>
<dbReference type="AlphaFoldDB" id="A0A933SFW6"/>
<name>A0A933SFW6_UNCEI</name>